<dbReference type="Pfam" id="PF00884">
    <property type="entry name" value="Sulfatase"/>
    <property type="match status" value="1"/>
</dbReference>
<protein>
    <submittedName>
        <fullName evidence="3">DUF229 domain-containing protein</fullName>
    </submittedName>
</protein>
<feature type="transmembrane region" description="Helical" evidence="1">
    <location>
        <begin position="88"/>
        <end position="116"/>
    </location>
</feature>
<proteinExistence type="predicted"/>
<feature type="transmembrane region" description="Helical" evidence="1">
    <location>
        <begin position="136"/>
        <end position="157"/>
    </location>
</feature>
<keyword evidence="1" id="KW-0812">Transmembrane</keyword>
<name>A0A443LCR7_9RHOB</name>
<dbReference type="InterPro" id="IPR052701">
    <property type="entry name" value="GAG_Ulvan_Degrading_Sulfatases"/>
</dbReference>
<evidence type="ECO:0000313" key="3">
    <source>
        <dbReference type="EMBL" id="RWR46983.1"/>
    </source>
</evidence>
<dbReference type="OrthoDB" id="9795675at2"/>
<dbReference type="SUPFAM" id="SSF53649">
    <property type="entry name" value="Alkaline phosphatase-like"/>
    <property type="match status" value="1"/>
</dbReference>
<feature type="transmembrane region" description="Helical" evidence="1">
    <location>
        <begin position="19"/>
        <end position="37"/>
    </location>
</feature>
<gene>
    <name evidence="3" type="ORF">EOW65_12470</name>
</gene>
<sequence length="786" mass="83425">MDEKPLGARVPNEVRSARVLWTGALLGLVLLGVRIVALRGDLAGLSAGAGAELVLRGMWQDWLILLALTYATITVLRGEGTRAGRAAAALYGVLASLLMLWGIGNLVALDMLGAPVTMDWVAYSDIAHTDVIFDSIWHLVSPLAFFGVAALVAALVLGARGLAGWRAPGAALLLGLFGLGIVSGAALDTAPTGVARARLVNPAWAFLRSIGGSDGDAAVAALGPGDARSAFATVPGLPRPADPSKRIRNVLLYAYESTPARRAEGWEGTVPVTPHLKAELAHALAFDRAYAHVPASNYFLVSALAGLIPELSSTSMTETGVLAGFPSLAREMQKAGARAAFFNSSDNRFQNTGGFVTEMGFEHVVDYRDWTCDQGVFEVQSVTDRFLNTSSDLCTADRINAWIDTAPEQPFFVTFRTGMTHHPYFPGPDLQPYSDDPDLNRYLNALRVGDSAFGRLMDHLRETGLADETLVVVLGDHGEAFGEHGTYVHASGLFEENVHIPFAFINPQLFSGSRSDLIVGITDVAPTVADLLGLPRPWQWEGHSVFAPERPDGVMFFAPWNGFQLGFREGARKYIYNASTGEKRLFDLSADPLEAADRAGEDPEAAGAAQATLAAAVSAHDAHLAAVLSGKKPAAPAALPTEVVLTVSGTRFDAPPKGWVMLDGKDVGGFEVPAAADTTHAVASAAAISAAMTEVRLPLAAGACARRLDIWFLNDDWAGAGKTGDTDLVIRKVTVGATTYFANRFRLLTANAGKMDGEDFRLWRKGGVAIDLDLPAECVNAALSEK</sequence>
<dbReference type="EMBL" id="SAVB01000016">
    <property type="protein sequence ID" value="RWR46983.1"/>
    <property type="molecule type" value="Genomic_DNA"/>
</dbReference>
<comment type="caution">
    <text evidence="3">The sequence shown here is derived from an EMBL/GenBank/DDBJ whole genome shotgun (WGS) entry which is preliminary data.</text>
</comment>
<keyword evidence="1" id="KW-1133">Transmembrane helix</keyword>
<organism evidence="3 4">
    <name type="scientific">Paenirhodobacter ferrireducens</name>
    <dbReference type="NCBI Taxonomy" id="1215032"/>
    <lineage>
        <taxon>Bacteria</taxon>
        <taxon>Pseudomonadati</taxon>
        <taxon>Pseudomonadota</taxon>
        <taxon>Alphaproteobacteria</taxon>
        <taxon>Rhodobacterales</taxon>
        <taxon>Rhodobacter group</taxon>
        <taxon>Paenirhodobacter</taxon>
    </lineage>
</organism>
<feature type="transmembrane region" description="Helical" evidence="1">
    <location>
        <begin position="57"/>
        <end position="76"/>
    </location>
</feature>
<keyword evidence="4" id="KW-1185">Reference proteome</keyword>
<feature type="domain" description="Sulfatase N-terminal" evidence="2">
    <location>
        <begin position="249"/>
        <end position="533"/>
    </location>
</feature>
<dbReference type="Proteomes" id="UP000286594">
    <property type="component" value="Unassembled WGS sequence"/>
</dbReference>
<feature type="transmembrane region" description="Helical" evidence="1">
    <location>
        <begin position="169"/>
        <end position="187"/>
    </location>
</feature>
<accession>A0A443LCR7</accession>
<dbReference type="PANTHER" id="PTHR43751:SF3">
    <property type="entry name" value="SULFATASE N-TERMINAL DOMAIN-CONTAINING PROTEIN"/>
    <property type="match status" value="1"/>
</dbReference>
<evidence type="ECO:0000256" key="1">
    <source>
        <dbReference type="SAM" id="Phobius"/>
    </source>
</evidence>
<dbReference type="PANTHER" id="PTHR43751">
    <property type="entry name" value="SULFATASE"/>
    <property type="match status" value="1"/>
</dbReference>
<dbReference type="InterPro" id="IPR000917">
    <property type="entry name" value="Sulfatase_N"/>
</dbReference>
<dbReference type="AlphaFoldDB" id="A0A443LCR7"/>
<reference evidence="3 4" key="1">
    <citation type="submission" date="2019-01" db="EMBL/GenBank/DDBJ databases">
        <title>Sinorhodobacter populi sp. nov. isolated from the symptomatic bark tissue of Populus euramericana canker.</title>
        <authorList>
            <person name="Xu G."/>
        </authorList>
    </citation>
    <scope>NUCLEOTIDE SEQUENCE [LARGE SCALE GENOMIC DNA]</scope>
    <source>
        <strain evidence="3 4">CCTCC AB2012026</strain>
    </source>
</reference>
<evidence type="ECO:0000313" key="4">
    <source>
        <dbReference type="Proteomes" id="UP000286594"/>
    </source>
</evidence>
<dbReference type="Gene3D" id="3.40.720.10">
    <property type="entry name" value="Alkaline Phosphatase, subunit A"/>
    <property type="match status" value="1"/>
</dbReference>
<keyword evidence="1" id="KW-0472">Membrane</keyword>
<dbReference type="RefSeq" id="WP_128149895.1">
    <property type="nucleotide sequence ID" value="NZ_SAVB01000016.1"/>
</dbReference>
<evidence type="ECO:0000259" key="2">
    <source>
        <dbReference type="Pfam" id="PF00884"/>
    </source>
</evidence>
<dbReference type="InterPro" id="IPR017850">
    <property type="entry name" value="Alkaline_phosphatase_core_sf"/>
</dbReference>